<sequence length="100" mass="11104">MNYQTVNIFVCEATGEASTDHVNMAGIRQEIDGRGDYAHEAVILSEFTKLDSGTPEPIAWKWTDPTEDGRFVFDESDAAEIAREDPSLLVRVSIAWRGGE</sequence>
<dbReference type="EMBL" id="SJPZ01000004">
    <property type="protein sequence ID" value="TWU59716.1"/>
    <property type="molecule type" value="Genomic_DNA"/>
</dbReference>
<dbReference type="AlphaFoldDB" id="A0A5C6FJ49"/>
<evidence type="ECO:0000313" key="2">
    <source>
        <dbReference type="Proteomes" id="UP000316476"/>
    </source>
</evidence>
<accession>A0A5C6FJ49</accession>
<dbReference type="RefSeq" id="WP_197138526.1">
    <property type="nucleotide sequence ID" value="NZ_SJPZ01000004.1"/>
</dbReference>
<protein>
    <submittedName>
        <fullName evidence="1">Uncharacterized protein</fullName>
    </submittedName>
</protein>
<comment type="caution">
    <text evidence="1">The sequence shown here is derived from an EMBL/GenBank/DDBJ whole genome shotgun (WGS) entry which is preliminary data.</text>
</comment>
<gene>
    <name evidence="1" type="ORF">V7x_54900</name>
</gene>
<name>A0A5C6FJ49_9PLAN</name>
<reference evidence="1 2" key="1">
    <citation type="submission" date="2019-02" db="EMBL/GenBank/DDBJ databases">
        <title>Deep-cultivation of Planctomycetes and their phenomic and genomic characterization uncovers novel biology.</title>
        <authorList>
            <person name="Wiegand S."/>
            <person name="Jogler M."/>
            <person name="Boedeker C."/>
            <person name="Pinto D."/>
            <person name="Vollmers J."/>
            <person name="Rivas-Marin E."/>
            <person name="Kohn T."/>
            <person name="Peeters S.H."/>
            <person name="Heuer A."/>
            <person name="Rast P."/>
            <person name="Oberbeckmann S."/>
            <person name="Bunk B."/>
            <person name="Jeske O."/>
            <person name="Meyerdierks A."/>
            <person name="Storesund J.E."/>
            <person name="Kallscheuer N."/>
            <person name="Luecker S."/>
            <person name="Lage O.M."/>
            <person name="Pohl T."/>
            <person name="Merkel B.J."/>
            <person name="Hornburger P."/>
            <person name="Mueller R.-W."/>
            <person name="Bruemmer F."/>
            <person name="Labrenz M."/>
            <person name="Spormann A.M."/>
            <person name="Op Den Camp H."/>
            <person name="Overmann J."/>
            <person name="Amann R."/>
            <person name="Jetten M.S.M."/>
            <person name="Mascher T."/>
            <person name="Medema M.H."/>
            <person name="Devos D.P."/>
            <person name="Kaster A.-K."/>
            <person name="Ovreas L."/>
            <person name="Rohde M."/>
            <person name="Galperin M.Y."/>
            <person name="Jogler C."/>
        </authorList>
    </citation>
    <scope>NUCLEOTIDE SEQUENCE [LARGE SCALE GENOMIC DNA]</scope>
    <source>
        <strain evidence="1 2">V7</strain>
    </source>
</reference>
<proteinExistence type="predicted"/>
<dbReference type="Proteomes" id="UP000316476">
    <property type="component" value="Unassembled WGS sequence"/>
</dbReference>
<evidence type="ECO:0000313" key="1">
    <source>
        <dbReference type="EMBL" id="TWU59716.1"/>
    </source>
</evidence>
<organism evidence="1 2">
    <name type="scientific">Crateriforma conspicua</name>
    <dbReference type="NCBI Taxonomy" id="2527996"/>
    <lineage>
        <taxon>Bacteria</taxon>
        <taxon>Pseudomonadati</taxon>
        <taxon>Planctomycetota</taxon>
        <taxon>Planctomycetia</taxon>
        <taxon>Planctomycetales</taxon>
        <taxon>Planctomycetaceae</taxon>
        <taxon>Crateriforma</taxon>
    </lineage>
</organism>